<keyword evidence="3" id="KW-1185">Reference proteome</keyword>
<dbReference type="AlphaFoldDB" id="A0A6A4H777"/>
<dbReference type="EMBL" id="ML769582">
    <property type="protein sequence ID" value="KAE9393027.1"/>
    <property type="molecule type" value="Genomic_DNA"/>
</dbReference>
<proteinExistence type="predicted"/>
<evidence type="ECO:0008006" key="4">
    <source>
        <dbReference type="Google" id="ProtNLM"/>
    </source>
</evidence>
<gene>
    <name evidence="2" type="ORF">BT96DRAFT_944215</name>
</gene>
<name>A0A6A4H777_9AGAR</name>
<feature type="region of interest" description="Disordered" evidence="1">
    <location>
        <begin position="244"/>
        <end position="265"/>
    </location>
</feature>
<sequence>MARQTFQEGDLVLRSLDGDLFHVHESNVGVACGSFPGLYLSTDRVVATTIKSSILKIVLHFLYPSRPPPDLRAVSFETLAEVFSLTREWEMPLAQEYCRLHFHQYVVEHPLAVLRLVEDCTPLLASLVPFIVNLTCGTLMEMGVSHRLCVHWANFREKSLFAMLEAEEVLDRHDSCAVWRKAVKPHLKDKVRDHHRHPTILLVKKDPTQVDPMSLCVQDVFESALAKVDQYWNARSSTDMHFMGRDNEEEEDEDMADEMEDDDSSLGLEPDFVRCCKTHLKDWRNVAFTKLSEVEF</sequence>
<evidence type="ECO:0000256" key="1">
    <source>
        <dbReference type="SAM" id="MobiDB-lite"/>
    </source>
</evidence>
<evidence type="ECO:0000313" key="3">
    <source>
        <dbReference type="Proteomes" id="UP000799118"/>
    </source>
</evidence>
<feature type="compositionally biased region" description="Acidic residues" evidence="1">
    <location>
        <begin position="247"/>
        <end position="264"/>
    </location>
</feature>
<protein>
    <recommendedName>
        <fullName evidence="4">BTB domain-containing protein</fullName>
    </recommendedName>
</protein>
<dbReference type="OrthoDB" id="6359816at2759"/>
<reference evidence="2" key="1">
    <citation type="journal article" date="2019" name="Environ. Microbiol.">
        <title>Fungal ecological strategies reflected in gene transcription - a case study of two litter decomposers.</title>
        <authorList>
            <person name="Barbi F."/>
            <person name="Kohler A."/>
            <person name="Barry K."/>
            <person name="Baskaran P."/>
            <person name="Daum C."/>
            <person name="Fauchery L."/>
            <person name="Ihrmark K."/>
            <person name="Kuo A."/>
            <person name="LaButti K."/>
            <person name="Lipzen A."/>
            <person name="Morin E."/>
            <person name="Grigoriev I.V."/>
            <person name="Henrissat B."/>
            <person name="Lindahl B."/>
            <person name="Martin F."/>
        </authorList>
    </citation>
    <scope>NUCLEOTIDE SEQUENCE</scope>
    <source>
        <strain evidence="2">JB14</strain>
    </source>
</reference>
<evidence type="ECO:0000313" key="2">
    <source>
        <dbReference type="EMBL" id="KAE9393027.1"/>
    </source>
</evidence>
<dbReference type="Proteomes" id="UP000799118">
    <property type="component" value="Unassembled WGS sequence"/>
</dbReference>
<organism evidence="2 3">
    <name type="scientific">Gymnopus androsaceus JB14</name>
    <dbReference type="NCBI Taxonomy" id="1447944"/>
    <lineage>
        <taxon>Eukaryota</taxon>
        <taxon>Fungi</taxon>
        <taxon>Dikarya</taxon>
        <taxon>Basidiomycota</taxon>
        <taxon>Agaricomycotina</taxon>
        <taxon>Agaricomycetes</taxon>
        <taxon>Agaricomycetidae</taxon>
        <taxon>Agaricales</taxon>
        <taxon>Marasmiineae</taxon>
        <taxon>Omphalotaceae</taxon>
        <taxon>Gymnopus</taxon>
    </lineage>
</organism>
<accession>A0A6A4H777</accession>